<name>A0ABY6TQL7_BIOOC</name>
<protein>
    <recommendedName>
        <fullName evidence="7">Major facilitator superfamily (MFS) profile domain-containing protein</fullName>
    </recommendedName>
</protein>
<dbReference type="InterPro" id="IPR020846">
    <property type="entry name" value="MFS_dom"/>
</dbReference>
<reference evidence="8 9" key="1">
    <citation type="submission" date="2019-06" db="EMBL/GenBank/DDBJ databases">
        <authorList>
            <person name="Broberg M."/>
        </authorList>
    </citation>
    <scope>NUCLEOTIDE SEQUENCE [LARGE SCALE GENOMIC DNA]</scope>
</reference>
<comment type="subcellular location">
    <subcellularLocation>
        <location evidence="1">Membrane</location>
        <topology evidence="1">Multi-pass membrane protein</topology>
    </subcellularLocation>
</comment>
<dbReference type="InterPro" id="IPR036259">
    <property type="entry name" value="MFS_trans_sf"/>
</dbReference>
<dbReference type="SUPFAM" id="SSF103473">
    <property type="entry name" value="MFS general substrate transporter"/>
    <property type="match status" value="1"/>
</dbReference>
<dbReference type="PANTHER" id="PTHR43791">
    <property type="entry name" value="PERMEASE-RELATED"/>
    <property type="match status" value="1"/>
</dbReference>
<gene>
    <name evidence="8" type="ORF">CLO192961_LOCUS36772</name>
</gene>
<feature type="transmembrane region" description="Helical" evidence="6">
    <location>
        <begin position="178"/>
        <end position="199"/>
    </location>
</feature>
<dbReference type="Gene3D" id="1.20.1250.20">
    <property type="entry name" value="MFS general substrate transporter like domains"/>
    <property type="match status" value="2"/>
</dbReference>
<dbReference type="Proteomes" id="UP000766486">
    <property type="component" value="Unassembled WGS sequence"/>
</dbReference>
<accession>A0ABY6TQL7</accession>
<dbReference type="InterPro" id="IPR011701">
    <property type="entry name" value="MFS"/>
</dbReference>
<evidence type="ECO:0000256" key="3">
    <source>
        <dbReference type="ARBA" id="ARBA00022692"/>
    </source>
</evidence>
<keyword evidence="9" id="KW-1185">Reference proteome</keyword>
<proteinExistence type="predicted"/>
<dbReference type="Pfam" id="PF07690">
    <property type="entry name" value="MFS_1"/>
    <property type="match status" value="1"/>
</dbReference>
<feature type="transmembrane region" description="Helical" evidence="6">
    <location>
        <begin position="320"/>
        <end position="337"/>
    </location>
</feature>
<feature type="transmembrane region" description="Helical" evidence="6">
    <location>
        <begin position="48"/>
        <end position="65"/>
    </location>
</feature>
<feature type="transmembrane region" description="Helical" evidence="6">
    <location>
        <begin position="142"/>
        <end position="166"/>
    </location>
</feature>
<feature type="transmembrane region" description="Helical" evidence="6">
    <location>
        <begin position="211"/>
        <end position="233"/>
    </location>
</feature>
<keyword evidence="5 6" id="KW-0472">Membrane</keyword>
<feature type="transmembrane region" description="Helical" evidence="6">
    <location>
        <begin position="85"/>
        <end position="105"/>
    </location>
</feature>
<evidence type="ECO:0000256" key="5">
    <source>
        <dbReference type="ARBA" id="ARBA00023136"/>
    </source>
</evidence>
<keyword evidence="3 6" id="KW-0812">Transmembrane</keyword>
<feature type="transmembrane region" description="Helical" evidence="6">
    <location>
        <begin position="280"/>
        <end position="300"/>
    </location>
</feature>
<evidence type="ECO:0000256" key="4">
    <source>
        <dbReference type="ARBA" id="ARBA00022989"/>
    </source>
</evidence>
<dbReference type="PANTHER" id="PTHR43791:SF57">
    <property type="entry name" value="MAJOR FACILITATOR SUPERFAMILY (MFS) PROFILE DOMAIN-CONTAINING PROTEIN"/>
    <property type="match status" value="1"/>
</dbReference>
<feature type="transmembrane region" description="Helical" evidence="6">
    <location>
        <begin position="344"/>
        <end position="362"/>
    </location>
</feature>
<feature type="transmembrane region" description="Helical" evidence="6">
    <location>
        <begin position="117"/>
        <end position="136"/>
    </location>
</feature>
<sequence length="496" mass="55177">MTKLTIDTDIPSVNMAENVSDDPSTKEHNVPETYQDDPIVVRKLIRKIDWAILPLCILLYLLSFLDRTNIGNARLDTFEADMGMTGLMYNHALAIFFPFYVIAEIPSNMAMKRFPPWIWIPLIMLVWGVCCILMGIVTNYGGLLACRAALGLAEGGLFPGVAYYITMWYCRHECGLRLAVFFSAATLAGAFGGLLARGILEMRGVAGLAGWRWLFIIEGILTVVVAAIALKFMQDYPEKAKLLNEDERKIVLSRLEHDRSSLTNEFGIKYVGHALTDWKIWVHVVVTICLYTGVYSYSLFLPTIVRDLGYSNSTAQLMTVPPFVLACIICVAAGWYADKIGQRGIFMIIGLLTALIGFVMLLSTQNSTAKYIGCFLAAAGIYPAVPQGVTWNSNNIGGGMKRGAGIAMQVGFGNISGIISSYLFLPKDSPTYYPGIGSLAGLYTLALLLCTLMTIYLRRENARRDREYSSPENYTAEQRYIEREYGDNATYFRYTI</sequence>
<evidence type="ECO:0000256" key="6">
    <source>
        <dbReference type="SAM" id="Phobius"/>
    </source>
</evidence>
<feature type="transmembrane region" description="Helical" evidence="6">
    <location>
        <begin position="431"/>
        <end position="457"/>
    </location>
</feature>
<dbReference type="EMBL" id="CABFNS010000312">
    <property type="protein sequence ID" value="VUC20936.1"/>
    <property type="molecule type" value="Genomic_DNA"/>
</dbReference>
<feature type="domain" description="Major facilitator superfamily (MFS) profile" evidence="7">
    <location>
        <begin position="52"/>
        <end position="462"/>
    </location>
</feature>
<feature type="transmembrane region" description="Helical" evidence="6">
    <location>
        <begin position="406"/>
        <end position="425"/>
    </location>
</feature>
<feature type="transmembrane region" description="Helical" evidence="6">
    <location>
        <begin position="368"/>
        <end position="385"/>
    </location>
</feature>
<comment type="caution">
    <text evidence="8">The sequence shown here is derived from an EMBL/GenBank/DDBJ whole genome shotgun (WGS) entry which is preliminary data.</text>
</comment>
<evidence type="ECO:0000259" key="7">
    <source>
        <dbReference type="PROSITE" id="PS50850"/>
    </source>
</evidence>
<keyword evidence="4 6" id="KW-1133">Transmembrane helix</keyword>
<evidence type="ECO:0000313" key="9">
    <source>
        <dbReference type="Proteomes" id="UP000766486"/>
    </source>
</evidence>
<evidence type="ECO:0000256" key="1">
    <source>
        <dbReference type="ARBA" id="ARBA00004141"/>
    </source>
</evidence>
<organism evidence="8 9">
    <name type="scientific">Bionectria ochroleuca</name>
    <name type="common">Gliocladium roseum</name>
    <dbReference type="NCBI Taxonomy" id="29856"/>
    <lineage>
        <taxon>Eukaryota</taxon>
        <taxon>Fungi</taxon>
        <taxon>Dikarya</taxon>
        <taxon>Ascomycota</taxon>
        <taxon>Pezizomycotina</taxon>
        <taxon>Sordariomycetes</taxon>
        <taxon>Hypocreomycetidae</taxon>
        <taxon>Hypocreales</taxon>
        <taxon>Bionectriaceae</taxon>
        <taxon>Clonostachys</taxon>
    </lineage>
</organism>
<evidence type="ECO:0000313" key="8">
    <source>
        <dbReference type="EMBL" id="VUC20936.1"/>
    </source>
</evidence>
<evidence type="ECO:0000256" key="2">
    <source>
        <dbReference type="ARBA" id="ARBA00022448"/>
    </source>
</evidence>
<keyword evidence="2" id="KW-0813">Transport</keyword>
<dbReference type="PROSITE" id="PS50850">
    <property type="entry name" value="MFS"/>
    <property type="match status" value="1"/>
</dbReference>